<comment type="similarity">
    <text evidence="4">Belongs to the protein kinase superfamily.</text>
</comment>
<dbReference type="InterPro" id="IPR045269">
    <property type="entry name" value="Atg1-like"/>
</dbReference>
<evidence type="ECO:0000256" key="3">
    <source>
        <dbReference type="PROSITE-ProRule" id="PRU10141"/>
    </source>
</evidence>
<accession>A0A146K855</accession>
<dbReference type="InterPro" id="IPR008271">
    <property type="entry name" value="Ser/Thr_kinase_AS"/>
</dbReference>
<evidence type="ECO:0000259" key="5">
    <source>
        <dbReference type="PROSITE" id="PS50011"/>
    </source>
</evidence>
<protein>
    <submittedName>
        <fullName evidence="6">Protein kinase domain-containing protein</fullName>
    </submittedName>
</protein>
<gene>
    <name evidence="6" type="ORF">TPC1_14814</name>
</gene>
<dbReference type="Pfam" id="PF00069">
    <property type="entry name" value="Pkinase"/>
    <property type="match status" value="1"/>
</dbReference>
<dbReference type="GO" id="GO:0005737">
    <property type="term" value="C:cytoplasm"/>
    <property type="evidence" value="ECO:0007669"/>
    <property type="project" value="TreeGrafter"/>
</dbReference>
<keyword evidence="6" id="KW-0418">Kinase</keyword>
<sequence>MPLKIVSPLSNDVYERVDILGQGLYSTVYQVLCDGQKYAAKFICMGSLNKDEQNLTQREQQFVQYILQQPADSFNFVIQYKETFQFNDAKEKSNVVCIVMEVGLGSLAQYMDIVGELSLQNIKTVFDQMVVAIYGLHQQGILHRDIKPDNIMIVDDTDGNLVARLIDFGFCRDGPGQTMVGTSDYVHPKIARGEQHSFEVDIWSLGASLLEMLTYVADVNKQSDEYQLMQQISKQMMQEQNQMSLQEYIKVYINQ</sequence>
<keyword evidence="2 3" id="KW-0067">ATP-binding</keyword>
<dbReference type="AlphaFoldDB" id="A0A146K855"/>
<name>A0A146K855_9EUKA</name>
<dbReference type="Gene3D" id="1.10.510.10">
    <property type="entry name" value="Transferase(Phosphotransferase) domain 1"/>
    <property type="match status" value="1"/>
</dbReference>
<evidence type="ECO:0000256" key="4">
    <source>
        <dbReference type="RuleBase" id="RU000304"/>
    </source>
</evidence>
<dbReference type="SUPFAM" id="SSF56112">
    <property type="entry name" value="Protein kinase-like (PK-like)"/>
    <property type="match status" value="1"/>
</dbReference>
<dbReference type="PROSITE" id="PS50011">
    <property type="entry name" value="PROTEIN_KINASE_DOM"/>
    <property type="match status" value="1"/>
</dbReference>
<evidence type="ECO:0000256" key="1">
    <source>
        <dbReference type="ARBA" id="ARBA00022741"/>
    </source>
</evidence>
<dbReference type="GO" id="GO:0005524">
    <property type="term" value="F:ATP binding"/>
    <property type="evidence" value="ECO:0007669"/>
    <property type="project" value="UniProtKB-UniRule"/>
</dbReference>
<dbReference type="PANTHER" id="PTHR24348">
    <property type="entry name" value="SERINE/THREONINE-PROTEIN KINASE UNC-51-RELATED"/>
    <property type="match status" value="1"/>
</dbReference>
<dbReference type="InterPro" id="IPR000719">
    <property type="entry name" value="Prot_kinase_dom"/>
</dbReference>
<keyword evidence="4" id="KW-0723">Serine/threonine-protein kinase</keyword>
<evidence type="ECO:0000313" key="6">
    <source>
        <dbReference type="EMBL" id="JAP93042.1"/>
    </source>
</evidence>
<keyword evidence="6" id="KW-0808">Transferase</keyword>
<dbReference type="InterPro" id="IPR011009">
    <property type="entry name" value="Kinase-like_dom_sf"/>
</dbReference>
<dbReference type="PROSITE" id="PS00108">
    <property type="entry name" value="PROTEIN_KINASE_ST"/>
    <property type="match status" value="1"/>
</dbReference>
<proteinExistence type="inferred from homology"/>
<keyword evidence="1 3" id="KW-0547">Nucleotide-binding</keyword>
<dbReference type="GO" id="GO:0010506">
    <property type="term" value="P:regulation of autophagy"/>
    <property type="evidence" value="ECO:0007669"/>
    <property type="project" value="InterPro"/>
</dbReference>
<feature type="domain" description="Protein kinase" evidence="5">
    <location>
        <begin position="14"/>
        <end position="255"/>
    </location>
</feature>
<dbReference type="EMBL" id="GDID01003564">
    <property type="protein sequence ID" value="JAP93042.1"/>
    <property type="molecule type" value="Transcribed_RNA"/>
</dbReference>
<evidence type="ECO:0000256" key="2">
    <source>
        <dbReference type="ARBA" id="ARBA00022840"/>
    </source>
</evidence>
<dbReference type="InterPro" id="IPR017441">
    <property type="entry name" value="Protein_kinase_ATP_BS"/>
</dbReference>
<dbReference type="PROSITE" id="PS00107">
    <property type="entry name" value="PROTEIN_KINASE_ATP"/>
    <property type="match status" value="1"/>
</dbReference>
<feature type="non-terminal residue" evidence="6">
    <location>
        <position position="255"/>
    </location>
</feature>
<feature type="binding site" evidence="3">
    <location>
        <position position="41"/>
    </location>
    <ligand>
        <name>ATP</name>
        <dbReference type="ChEBI" id="CHEBI:30616"/>
    </ligand>
</feature>
<reference evidence="6" key="1">
    <citation type="submission" date="2015-07" db="EMBL/GenBank/DDBJ databases">
        <title>Adaptation to a free-living lifestyle via gene acquisitions in the diplomonad Trepomonas sp. PC1.</title>
        <authorList>
            <person name="Xu F."/>
            <person name="Jerlstrom-Hultqvist J."/>
            <person name="Kolisko M."/>
            <person name="Simpson A.G.B."/>
            <person name="Roger A.J."/>
            <person name="Svard S.G."/>
            <person name="Andersson J.O."/>
        </authorList>
    </citation>
    <scope>NUCLEOTIDE SEQUENCE</scope>
    <source>
        <strain evidence="6">PC1</strain>
    </source>
</reference>
<organism evidence="6">
    <name type="scientific">Trepomonas sp. PC1</name>
    <dbReference type="NCBI Taxonomy" id="1076344"/>
    <lineage>
        <taxon>Eukaryota</taxon>
        <taxon>Metamonada</taxon>
        <taxon>Diplomonadida</taxon>
        <taxon>Hexamitidae</taxon>
        <taxon>Hexamitinae</taxon>
        <taxon>Trepomonas</taxon>
    </lineage>
</organism>
<dbReference type="GO" id="GO:0004674">
    <property type="term" value="F:protein serine/threonine kinase activity"/>
    <property type="evidence" value="ECO:0007669"/>
    <property type="project" value="UniProtKB-KW"/>
</dbReference>
<dbReference type="SMART" id="SM00220">
    <property type="entry name" value="S_TKc"/>
    <property type="match status" value="1"/>
</dbReference>